<organism evidence="2 3">
    <name type="scientific">Pyronema omphalodes (strain CBS 100304)</name>
    <name type="common">Pyronema confluens</name>
    <dbReference type="NCBI Taxonomy" id="1076935"/>
    <lineage>
        <taxon>Eukaryota</taxon>
        <taxon>Fungi</taxon>
        <taxon>Dikarya</taxon>
        <taxon>Ascomycota</taxon>
        <taxon>Pezizomycotina</taxon>
        <taxon>Pezizomycetes</taxon>
        <taxon>Pezizales</taxon>
        <taxon>Pyronemataceae</taxon>
        <taxon>Pyronema</taxon>
    </lineage>
</organism>
<dbReference type="AlphaFoldDB" id="U4LXS2"/>
<feature type="transmembrane region" description="Helical" evidence="1">
    <location>
        <begin position="80"/>
        <end position="99"/>
    </location>
</feature>
<feature type="transmembrane region" description="Helical" evidence="1">
    <location>
        <begin position="156"/>
        <end position="178"/>
    </location>
</feature>
<evidence type="ECO:0000313" key="3">
    <source>
        <dbReference type="Proteomes" id="UP000018144"/>
    </source>
</evidence>
<dbReference type="PANTHER" id="PTHR38848">
    <property type="entry name" value="G-PROTEIN COUPLED RECEPTORS FAMILY 3 PROFILE DOMAIN-CONTAINING PROTEIN"/>
    <property type="match status" value="1"/>
</dbReference>
<sequence length="404" mass="45534">MAEAVDVEVGIFVRETFPQHHDMAPRLTEYYANGTRIEEAAGGITKEAFISSITLSMVAITVVSFCLARRLAGVSRHRRLPLARWLIFGIFIDNWLFIFSSTVLQSSFGLNTSLKTCDAGILLCSVCYLSSKLIYLFLVEKVFIIRGNRERWKDKLFLFNTFGMLVPYCLLIALSFVFRNAEIGSDKQCRIGLKPPATIPLLIFDIVINVRITPTVFVRCFVHQTYQAGLGVFNMVILEAITWATSTSRIANIRWKFSDVVVDTCKSNLTCSVKRTPARLVLFSVLVLHWVTHQDEATMDSRVRCGECNRALAMNPHYSSGQSGRNENAMFEHDLHRGFGGQVVTNCIGSKADPKDIHLDGIMTQTEFTRDVERMGAGFSEIDLGDLKREDSTEHINDKSEHRI</sequence>
<feature type="transmembrane region" description="Helical" evidence="1">
    <location>
        <begin position="119"/>
        <end position="144"/>
    </location>
</feature>
<gene>
    <name evidence="2" type="ORF">PCON_03991</name>
</gene>
<proteinExistence type="predicted"/>
<evidence type="ECO:0000256" key="1">
    <source>
        <dbReference type="SAM" id="Phobius"/>
    </source>
</evidence>
<evidence type="ECO:0000313" key="2">
    <source>
        <dbReference type="EMBL" id="CCX34598.1"/>
    </source>
</evidence>
<feature type="transmembrane region" description="Helical" evidence="1">
    <location>
        <begin position="48"/>
        <end position="68"/>
    </location>
</feature>
<reference evidence="2 3" key="1">
    <citation type="journal article" date="2013" name="PLoS Genet.">
        <title>The genome and development-dependent transcriptomes of Pyronema confluens: a window into fungal evolution.</title>
        <authorList>
            <person name="Traeger S."/>
            <person name="Altegoer F."/>
            <person name="Freitag M."/>
            <person name="Gabaldon T."/>
            <person name="Kempken F."/>
            <person name="Kumar A."/>
            <person name="Marcet-Houben M."/>
            <person name="Poggeler S."/>
            <person name="Stajich J.E."/>
            <person name="Nowrousian M."/>
        </authorList>
    </citation>
    <scope>NUCLEOTIDE SEQUENCE [LARGE SCALE GENOMIC DNA]</scope>
    <source>
        <strain evidence="3">CBS 100304</strain>
        <tissue evidence="2">Vegetative mycelium</tissue>
    </source>
</reference>
<name>U4LXS2_PYROM</name>
<dbReference type="eggNOG" id="ENOG502RY0X">
    <property type="taxonomic scope" value="Eukaryota"/>
</dbReference>
<accession>U4LXS2</accession>
<keyword evidence="1" id="KW-0472">Membrane</keyword>
<dbReference type="PANTHER" id="PTHR38848:SF3">
    <property type="entry name" value="G-PROTEIN COUPLED RECEPTORS FAMILY 3 PROFILE DOMAIN-CONTAINING PROTEIN"/>
    <property type="match status" value="1"/>
</dbReference>
<keyword evidence="3" id="KW-1185">Reference proteome</keyword>
<keyword evidence="1" id="KW-1133">Transmembrane helix</keyword>
<dbReference type="Proteomes" id="UP000018144">
    <property type="component" value="Unassembled WGS sequence"/>
</dbReference>
<keyword evidence="1" id="KW-0812">Transmembrane</keyword>
<dbReference type="OrthoDB" id="3210850at2759"/>
<dbReference type="EMBL" id="HF936572">
    <property type="protein sequence ID" value="CCX34598.1"/>
    <property type="molecule type" value="Genomic_DNA"/>
</dbReference>
<protein>
    <submittedName>
        <fullName evidence="2">Uncharacterized protein</fullName>
    </submittedName>
</protein>